<dbReference type="EMBL" id="UOEP01000236">
    <property type="protein sequence ID" value="VAW25078.1"/>
    <property type="molecule type" value="Genomic_DNA"/>
</dbReference>
<gene>
    <name evidence="1" type="ORF">MNBD_BACTEROID01-820</name>
</gene>
<name>A0A3B0U401_9ZZZZ</name>
<sequence length="120" mass="13704">MTKKVGIESKDTLKTEYKTYTAKLKVFTDKVSSRGLLDVKIIDFASNKLLADDKIPGEFAWVNDYAIFVGDKEALDKNQLALAKRKAMPLPSAQGLFIEFTKPMYSRLTAKLRRFFKRYG</sequence>
<evidence type="ECO:0000313" key="1">
    <source>
        <dbReference type="EMBL" id="VAW25078.1"/>
    </source>
</evidence>
<reference evidence="1" key="1">
    <citation type="submission" date="2018-06" db="EMBL/GenBank/DDBJ databases">
        <authorList>
            <person name="Zhirakovskaya E."/>
        </authorList>
    </citation>
    <scope>NUCLEOTIDE SEQUENCE</scope>
</reference>
<accession>A0A3B0U401</accession>
<dbReference type="AlphaFoldDB" id="A0A3B0U401"/>
<proteinExistence type="predicted"/>
<organism evidence="1">
    <name type="scientific">hydrothermal vent metagenome</name>
    <dbReference type="NCBI Taxonomy" id="652676"/>
    <lineage>
        <taxon>unclassified sequences</taxon>
        <taxon>metagenomes</taxon>
        <taxon>ecological metagenomes</taxon>
    </lineage>
</organism>
<protein>
    <submittedName>
        <fullName evidence="1">Uncharacterized protein</fullName>
    </submittedName>
</protein>